<evidence type="ECO:0000313" key="3">
    <source>
        <dbReference type="Proteomes" id="UP000661077"/>
    </source>
</evidence>
<dbReference type="PANTHER" id="PTHR24422:SF8">
    <property type="entry name" value="CHEMOTAXIS PROTEIN"/>
    <property type="match status" value="1"/>
</dbReference>
<comment type="caution">
    <text evidence="2">The sequence shown here is derived from an EMBL/GenBank/DDBJ whole genome shotgun (WGS) entry which is preliminary data.</text>
</comment>
<organism evidence="2 3">
    <name type="scientific">Steroidobacter gossypii</name>
    <dbReference type="NCBI Taxonomy" id="2805490"/>
    <lineage>
        <taxon>Bacteria</taxon>
        <taxon>Pseudomonadati</taxon>
        <taxon>Pseudomonadota</taxon>
        <taxon>Gammaproteobacteria</taxon>
        <taxon>Steroidobacterales</taxon>
        <taxon>Steroidobacteraceae</taxon>
        <taxon>Steroidobacter</taxon>
    </lineage>
</organism>
<dbReference type="PROSITE" id="PS50123">
    <property type="entry name" value="CHER"/>
    <property type="match status" value="1"/>
</dbReference>
<dbReference type="Pfam" id="PF03705">
    <property type="entry name" value="CheR_N"/>
    <property type="match status" value="1"/>
</dbReference>
<dbReference type="InterPro" id="IPR000780">
    <property type="entry name" value="CheR_MeTrfase"/>
</dbReference>
<evidence type="ECO:0000313" key="2">
    <source>
        <dbReference type="EMBL" id="MBM0108103.1"/>
    </source>
</evidence>
<dbReference type="PRINTS" id="PR00996">
    <property type="entry name" value="CHERMTFRASE"/>
</dbReference>
<dbReference type="Proteomes" id="UP000661077">
    <property type="component" value="Unassembled WGS sequence"/>
</dbReference>
<dbReference type="InterPro" id="IPR022641">
    <property type="entry name" value="CheR_N"/>
</dbReference>
<evidence type="ECO:0000259" key="1">
    <source>
        <dbReference type="PROSITE" id="PS50123"/>
    </source>
</evidence>
<accession>A0ABS1X4G6</accession>
<sequence>MFAGGRQRLHHQADRHRKTAVAAAHLDAGATRCAALRLEISEPEIAQLLEIIYQRYHYDFRQYAAASLKRRLQQALTHFRCATLQQLQDLLTSDESVFPRLLEYLTVQVSDLFRDPEFFLTLRQQVMPLLATYPSLKLWIAGCSTGEEAYSFAIALAEEGLLDRTRIYATDINDGSLRKAQKGVYPLDRMRQFTMNHRAAGGHGSLSDYYHASHDSAVMSPTLKQHITFADHSLATDSIFSEVQLVSCRNVLIYFDRLLQDRALGLFHDALCRRGFLCLGTKESVRFSAYAQRFQELSPEQKIYRRVD</sequence>
<dbReference type="SMART" id="SM00138">
    <property type="entry name" value="MeTrc"/>
    <property type="match status" value="1"/>
</dbReference>
<dbReference type="InterPro" id="IPR029063">
    <property type="entry name" value="SAM-dependent_MTases_sf"/>
</dbReference>
<dbReference type="Pfam" id="PF01739">
    <property type="entry name" value="CheR"/>
    <property type="match status" value="1"/>
</dbReference>
<gene>
    <name evidence="2" type="ORF">JM946_25510</name>
</gene>
<dbReference type="SUPFAM" id="SSF47757">
    <property type="entry name" value="Chemotaxis receptor methyltransferase CheR, N-terminal domain"/>
    <property type="match status" value="1"/>
</dbReference>
<dbReference type="InterPro" id="IPR050903">
    <property type="entry name" value="Bact_Chemotaxis_MeTrfase"/>
</dbReference>
<dbReference type="InterPro" id="IPR022642">
    <property type="entry name" value="CheR_C"/>
</dbReference>
<proteinExistence type="predicted"/>
<feature type="domain" description="CheR-type methyltransferase" evidence="1">
    <location>
        <begin position="33"/>
        <end position="285"/>
    </location>
</feature>
<keyword evidence="3" id="KW-1185">Reference proteome</keyword>
<name>A0ABS1X4G6_9GAMM</name>
<protein>
    <submittedName>
        <fullName evidence="2">Protein-glutamate O-methyltransferase CheR</fullName>
    </submittedName>
</protein>
<dbReference type="SUPFAM" id="SSF53335">
    <property type="entry name" value="S-adenosyl-L-methionine-dependent methyltransferases"/>
    <property type="match status" value="1"/>
</dbReference>
<dbReference type="Gene3D" id="3.40.50.150">
    <property type="entry name" value="Vaccinia Virus protein VP39"/>
    <property type="match status" value="1"/>
</dbReference>
<reference evidence="2 3" key="1">
    <citation type="journal article" date="2021" name="Int. J. Syst. Evol. Microbiol.">
        <title>Steroidobacter gossypii sp. nov., isolated from soil of cotton cropping field.</title>
        <authorList>
            <person name="Huang R."/>
            <person name="Yang S."/>
            <person name="Zhen C."/>
            <person name="Liu W."/>
        </authorList>
    </citation>
    <scope>NUCLEOTIDE SEQUENCE [LARGE SCALE GENOMIC DNA]</scope>
    <source>
        <strain evidence="2 3">S1-65</strain>
    </source>
</reference>
<dbReference type="EMBL" id="JAEVLS010000006">
    <property type="protein sequence ID" value="MBM0108103.1"/>
    <property type="molecule type" value="Genomic_DNA"/>
</dbReference>
<dbReference type="PANTHER" id="PTHR24422">
    <property type="entry name" value="CHEMOTAXIS PROTEIN METHYLTRANSFERASE"/>
    <property type="match status" value="1"/>
</dbReference>